<dbReference type="SMART" id="SM01040">
    <property type="entry name" value="Bro-N"/>
    <property type="match status" value="1"/>
</dbReference>
<feature type="non-terminal residue" evidence="3">
    <location>
        <position position="211"/>
    </location>
</feature>
<feature type="region of interest" description="Disordered" evidence="1">
    <location>
        <begin position="1"/>
        <end position="31"/>
    </location>
</feature>
<organism evidence="3 4">
    <name type="scientific">Acidisoma cellulosilyticum</name>
    <dbReference type="NCBI Taxonomy" id="2802395"/>
    <lineage>
        <taxon>Bacteria</taxon>
        <taxon>Pseudomonadati</taxon>
        <taxon>Pseudomonadota</taxon>
        <taxon>Alphaproteobacteria</taxon>
        <taxon>Acetobacterales</taxon>
        <taxon>Acidocellaceae</taxon>
        <taxon>Acidisoma</taxon>
    </lineage>
</organism>
<evidence type="ECO:0000313" key="4">
    <source>
        <dbReference type="Proteomes" id="UP000721844"/>
    </source>
</evidence>
<keyword evidence="4" id="KW-1185">Reference proteome</keyword>
<dbReference type="EMBL" id="JAESVA010000010">
    <property type="protein sequence ID" value="MCB8882881.1"/>
    <property type="molecule type" value="Genomic_DNA"/>
</dbReference>
<accession>A0A963Z5J1</accession>
<dbReference type="InterPro" id="IPR003497">
    <property type="entry name" value="BRO_N_domain"/>
</dbReference>
<dbReference type="PROSITE" id="PS51750">
    <property type="entry name" value="BRO_N"/>
    <property type="match status" value="1"/>
</dbReference>
<protein>
    <submittedName>
        <fullName evidence="3">Bro-N domain-containing protein</fullName>
    </submittedName>
</protein>
<dbReference type="PANTHER" id="PTHR36180">
    <property type="entry name" value="DNA-BINDING PROTEIN-RELATED-RELATED"/>
    <property type="match status" value="1"/>
</dbReference>
<sequence>MKREHASRNSQKLAQSGLTEGPLDQGVNGATPDEKVDLREAVIGEYRFQGTLVRAFYIAGSTWFVASEVCDALELTNSRMMVKSLDPDERGVSTIDTPGGEQTVNLITESALYVLIFKSRKPQARAFRRWVTGEVLPQIRRTGSYSANGQIGQDGCIVLPPLDGRTRYVVVGLPGQPPHIRRTGPAEMLAENTSLDVQGLCYALKGIEVWW</sequence>
<dbReference type="Proteomes" id="UP000721844">
    <property type="component" value="Unassembled WGS sequence"/>
</dbReference>
<dbReference type="RefSeq" id="WP_227309539.1">
    <property type="nucleotide sequence ID" value="NZ_JAESVA010000010.1"/>
</dbReference>
<evidence type="ECO:0000259" key="2">
    <source>
        <dbReference type="PROSITE" id="PS51750"/>
    </source>
</evidence>
<reference evidence="3 4" key="1">
    <citation type="journal article" date="2021" name="Microorganisms">
        <title>Acidisoma silvae sp. nov. and Acidisomacellulosilytica sp. nov., Two Acidophilic Bacteria Isolated from Decaying Wood, Hydrolyzing Cellulose and Producing Poly-3-hydroxybutyrate.</title>
        <authorList>
            <person name="Mieszkin S."/>
            <person name="Pouder E."/>
            <person name="Uroz S."/>
            <person name="Simon-Colin C."/>
            <person name="Alain K."/>
        </authorList>
    </citation>
    <scope>NUCLEOTIDE SEQUENCE [LARGE SCALE GENOMIC DNA]</scope>
    <source>
        <strain evidence="3 4">HW T5.17</strain>
    </source>
</reference>
<name>A0A963Z5J1_9PROT</name>
<evidence type="ECO:0000256" key="1">
    <source>
        <dbReference type="SAM" id="MobiDB-lite"/>
    </source>
</evidence>
<dbReference type="Pfam" id="PF02498">
    <property type="entry name" value="Bro-N"/>
    <property type="match status" value="1"/>
</dbReference>
<feature type="compositionally biased region" description="Polar residues" evidence="1">
    <location>
        <begin position="8"/>
        <end position="18"/>
    </location>
</feature>
<dbReference type="PANTHER" id="PTHR36180:SF2">
    <property type="entry name" value="BRO FAMILY PROTEIN"/>
    <property type="match status" value="1"/>
</dbReference>
<comment type="caution">
    <text evidence="3">The sequence shown here is derived from an EMBL/GenBank/DDBJ whole genome shotgun (WGS) entry which is preliminary data.</text>
</comment>
<dbReference type="AlphaFoldDB" id="A0A963Z5J1"/>
<evidence type="ECO:0000313" key="3">
    <source>
        <dbReference type="EMBL" id="MCB8882881.1"/>
    </source>
</evidence>
<gene>
    <name evidence="3" type="ORF">ACELLULO517_21725</name>
</gene>
<proteinExistence type="predicted"/>
<feature type="domain" description="Bro-N" evidence="2">
    <location>
        <begin position="40"/>
        <end position="143"/>
    </location>
</feature>